<dbReference type="Proteomes" id="UP000689195">
    <property type="component" value="Unassembled WGS sequence"/>
</dbReference>
<accession>A0A8S1TL79</accession>
<sequence length="73" mass="8651">MAAKKQRPTQGQMMSTQGDVQSEKQMKLAVEYFYSKAYIKIRYINSIKHMDSEVQQKCSCFLFILNDQFIYIK</sequence>
<reference evidence="1" key="1">
    <citation type="submission" date="2021-01" db="EMBL/GenBank/DDBJ databases">
        <authorList>
            <consortium name="Genoscope - CEA"/>
            <person name="William W."/>
        </authorList>
    </citation>
    <scope>NUCLEOTIDE SEQUENCE</scope>
</reference>
<dbReference type="EMBL" id="CAJJDO010000024">
    <property type="protein sequence ID" value="CAD8153675.1"/>
    <property type="molecule type" value="Genomic_DNA"/>
</dbReference>
<proteinExistence type="predicted"/>
<keyword evidence="2" id="KW-1185">Reference proteome</keyword>
<protein>
    <submittedName>
        <fullName evidence="1">Uncharacterized protein</fullName>
    </submittedName>
</protein>
<evidence type="ECO:0000313" key="1">
    <source>
        <dbReference type="EMBL" id="CAD8153675.1"/>
    </source>
</evidence>
<organism evidence="1 2">
    <name type="scientific">Paramecium pentaurelia</name>
    <dbReference type="NCBI Taxonomy" id="43138"/>
    <lineage>
        <taxon>Eukaryota</taxon>
        <taxon>Sar</taxon>
        <taxon>Alveolata</taxon>
        <taxon>Ciliophora</taxon>
        <taxon>Intramacronucleata</taxon>
        <taxon>Oligohymenophorea</taxon>
        <taxon>Peniculida</taxon>
        <taxon>Parameciidae</taxon>
        <taxon>Paramecium</taxon>
    </lineage>
</organism>
<dbReference type="AlphaFoldDB" id="A0A8S1TL79"/>
<gene>
    <name evidence="1" type="ORF">PPENT_87.1.T0240348</name>
</gene>
<evidence type="ECO:0000313" key="2">
    <source>
        <dbReference type="Proteomes" id="UP000689195"/>
    </source>
</evidence>
<name>A0A8S1TL79_9CILI</name>
<comment type="caution">
    <text evidence="1">The sequence shown here is derived from an EMBL/GenBank/DDBJ whole genome shotgun (WGS) entry which is preliminary data.</text>
</comment>